<dbReference type="InterPro" id="IPR004846">
    <property type="entry name" value="T2SS/T3SS_dom"/>
</dbReference>
<feature type="domain" description="Pilus formation protein N-terminal" evidence="4">
    <location>
        <begin position="86"/>
        <end position="153"/>
    </location>
</feature>
<name>A0A656QEL5_9BURK</name>
<proteinExistence type="inferred from homology"/>
<comment type="similarity">
    <text evidence="1">Belongs to the bacterial secretin family.</text>
</comment>
<comment type="caution">
    <text evidence="5">The sequence shown here is derived from an EMBL/GenBank/DDBJ whole genome shotgun (WGS) entry which is preliminary data.</text>
</comment>
<evidence type="ECO:0000313" key="6">
    <source>
        <dbReference type="Proteomes" id="UP000027451"/>
    </source>
</evidence>
<dbReference type="AlphaFoldDB" id="A0A656QEL5"/>
<dbReference type="GO" id="GO:0015627">
    <property type="term" value="C:type II protein secretion system complex"/>
    <property type="evidence" value="ECO:0007669"/>
    <property type="project" value="TreeGrafter"/>
</dbReference>
<accession>A0A656QEL5</accession>
<dbReference type="PANTHER" id="PTHR30332:SF17">
    <property type="entry name" value="TYPE IV PILIATION SYSTEM PROTEIN DR_0774-RELATED"/>
    <property type="match status" value="1"/>
</dbReference>
<dbReference type="InterPro" id="IPR050810">
    <property type="entry name" value="Bact_Secretion_Sys_Channel"/>
</dbReference>
<sequence>MRTQLDFSSIERRSARTVRNARIALACAGALLAGSVAAAQPVMSTKPGDDAAPAMQLAQQTRVRAAAPARTALAAQADAAVTLGPLTLDAGKGTMLRLPEDATSVFVADPSIADVHVPSPKTVFVLGKKNGTTTLYVLGPGNKTLLQRTVVVARDMLSVRNMLAARFPNLNLQTSSGQGSLLVSGQVPTSSDADAIVQALTPFLADKEVLINRLTVDRPLQVQLRVRITEVDRNVTQQLGINWQALGNSGNWLGGLFAGRAIQNLSQPIVGSNGGVVYPINLPSNNAFSVLAGFKAGNTDIRALIDALNQEGLLTVLAEPNLVAMSGQTASFLAGGEFPIPVSQTNGAISVEFKQFGVKLDFTPTVLNERRISLKVRPEVSQIDSTASVTTGGVTVPGLSVRRADTTVELASGQSFAIGGLLQSNTTDIVSQIPGIGSIPVLGKLFSSSNYQNNKTELVIMVTPYLVEPTDPAKLRSPLDSLISPSSDVEYSFQRKAGAQPSATEPRLVGAAGYVY</sequence>
<feature type="domain" description="Type II/III secretion system secretin-like" evidence="3">
    <location>
        <begin position="307"/>
        <end position="467"/>
    </location>
</feature>
<keyword evidence="2" id="KW-0732">Signal</keyword>
<dbReference type="GO" id="GO:0009306">
    <property type="term" value="P:protein secretion"/>
    <property type="evidence" value="ECO:0007669"/>
    <property type="project" value="InterPro"/>
</dbReference>
<protein>
    <submittedName>
        <fullName evidence="5">Fimbrial protein</fullName>
    </submittedName>
</protein>
<dbReference type="InterPro" id="IPR032789">
    <property type="entry name" value="T2SS-T3SS_pil_N"/>
</dbReference>
<dbReference type="PANTHER" id="PTHR30332">
    <property type="entry name" value="PROBABLE GENERAL SECRETION PATHWAY PROTEIN D"/>
    <property type="match status" value="1"/>
</dbReference>
<gene>
    <name evidence="5" type="ORF">BG60_15505</name>
</gene>
<evidence type="ECO:0000259" key="4">
    <source>
        <dbReference type="Pfam" id="PF13629"/>
    </source>
</evidence>
<dbReference type="Pfam" id="PF00263">
    <property type="entry name" value="Secretin"/>
    <property type="match status" value="1"/>
</dbReference>
<dbReference type="EMBL" id="JFHD01000021">
    <property type="protein sequence ID" value="KDR28009.1"/>
    <property type="molecule type" value="Genomic_DNA"/>
</dbReference>
<keyword evidence="6" id="KW-1185">Reference proteome</keyword>
<dbReference type="Proteomes" id="UP000027451">
    <property type="component" value="Unassembled WGS sequence"/>
</dbReference>
<dbReference type="Pfam" id="PF13629">
    <property type="entry name" value="T2SS-T3SS_pil_N"/>
    <property type="match status" value="1"/>
</dbReference>
<reference evidence="5 6" key="1">
    <citation type="submission" date="2014-03" db="EMBL/GenBank/DDBJ databases">
        <title>Draft Genome Sequences of Four Burkholderia Strains.</title>
        <authorList>
            <person name="Liu X.Y."/>
            <person name="Li C.X."/>
            <person name="Xu J.H."/>
        </authorList>
    </citation>
    <scope>NUCLEOTIDE SEQUENCE [LARGE SCALE GENOMIC DNA]</scope>
    <source>
        <strain evidence="5 6">OP-1</strain>
    </source>
</reference>
<evidence type="ECO:0000256" key="1">
    <source>
        <dbReference type="RuleBase" id="RU004003"/>
    </source>
</evidence>
<dbReference type="InterPro" id="IPR001775">
    <property type="entry name" value="GspD/PilQ"/>
</dbReference>
<evidence type="ECO:0000313" key="5">
    <source>
        <dbReference type="EMBL" id="KDR28009.1"/>
    </source>
</evidence>
<evidence type="ECO:0000259" key="3">
    <source>
        <dbReference type="Pfam" id="PF00263"/>
    </source>
</evidence>
<feature type="chain" id="PRO_5024984679" evidence="2">
    <location>
        <begin position="39"/>
        <end position="516"/>
    </location>
</feature>
<organism evidence="5 6">
    <name type="scientific">Caballeronia zhejiangensis</name>
    <dbReference type="NCBI Taxonomy" id="871203"/>
    <lineage>
        <taxon>Bacteria</taxon>
        <taxon>Pseudomonadati</taxon>
        <taxon>Pseudomonadota</taxon>
        <taxon>Betaproteobacteria</taxon>
        <taxon>Burkholderiales</taxon>
        <taxon>Burkholderiaceae</taxon>
        <taxon>Caballeronia</taxon>
    </lineage>
</organism>
<dbReference type="PRINTS" id="PR00811">
    <property type="entry name" value="BCTERIALGSPD"/>
</dbReference>
<feature type="signal peptide" evidence="2">
    <location>
        <begin position="1"/>
        <end position="38"/>
    </location>
</feature>
<evidence type="ECO:0000256" key="2">
    <source>
        <dbReference type="SAM" id="SignalP"/>
    </source>
</evidence>